<dbReference type="Pfam" id="PF08242">
    <property type="entry name" value="Methyltransf_12"/>
    <property type="match status" value="1"/>
</dbReference>
<dbReference type="CDD" id="cd02440">
    <property type="entry name" value="AdoMet_MTases"/>
    <property type="match status" value="1"/>
</dbReference>
<feature type="domain" description="Methyltransferase type 12" evidence="1">
    <location>
        <begin position="36"/>
        <end position="134"/>
    </location>
</feature>
<dbReference type="OMA" id="PHERMEQ"/>
<dbReference type="Proteomes" id="UP000008237">
    <property type="component" value="Unassembled WGS sequence"/>
</dbReference>
<dbReference type="PANTHER" id="PTHR43861">
    <property type="entry name" value="TRANS-ACONITATE 2-METHYLTRANSFERASE-RELATED"/>
    <property type="match status" value="1"/>
</dbReference>
<keyword evidence="3" id="KW-1185">Reference proteome</keyword>
<protein>
    <submittedName>
        <fullName evidence="2">Biotin synthesis protein bioC</fullName>
    </submittedName>
</protein>
<evidence type="ECO:0000259" key="1">
    <source>
        <dbReference type="Pfam" id="PF08242"/>
    </source>
</evidence>
<name>E2C2W2_HARSA</name>
<evidence type="ECO:0000313" key="2">
    <source>
        <dbReference type="EMBL" id="EFN77718.1"/>
    </source>
</evidence>
<dbReference type="Gene3D" id="3.40.50.150">
    <property type="entry name" value="Vaccinia Virus protein VP39"/>
    <property type="match status" value="1"/>
</dbReference>
<dbReference type="FunCoup" id="E2C2W2">
    <property type="interactions" value="10"/>
</dbReference>
<sequence length="273" mass="31888">MTNPSEYSQANMSRTFVQCLIDEFEEEIRCMSGKCIDIGCGPGDTTKDILLPALDPKAVVTGVDILESMITHAKKVYGDEVRLNFDILNIETKELPKKYIFQYDHAFTFYVLHWCQDIRQAIENIYHLLRPGGTVLAVTIVSQNLFDILHKLSQDVRYKSYIKHKNYFIPPFYNSLQPQKELKTLLKSIGFNVLHCSHRERTFPARNIRQFASMILSFVTQFLGNMPHERMEQFKDDFTREYISRFVYKCTCGQNERIASDLHEVLVFYAQKK</sequence>
<proteinExistence type="predicted"/>
<evidence type="ECO:0000313" key="3">
    <source>
        <dbReference type="Proteomes" id="UP000008237"/>
    </source>
</evidence>
<gene>
    <name evidence="2" type="ORF">EAI_07818</name>
</gene>
<dbReference type="InParanoid" id="E2C2W2"/>
<dbReference type="SUPFAM" id="SSF53335">
    <property type="entry name" value="S-adenosyl-L-methionine-dependent methyltransferases"/>
    <property type="match status" value="1"/>
</dbReference>
<reference evidence="2 3" key="1">
    <citation type="journal article" date="2010" name="Science">
        <title>Genomic comparison of the ants Camponotus floridanus and Harpegnathos saltator.</title>
        <authorList>
            <person name="Bonasio R."/>
            <person name="Zhang G."/>
            <person name="Ye C."/>
            <person name="Mutti N.S."/>
            <person name="Fang X."/>
            <person name="Qin N."/>
            <person name="Donahue G."/>
            <person name="Yang P."/>
            <person name="Li Q."/>
            <person name="Li C."/>
            <person name="Zhang P."/>
            <person name="Huang Z."/>
            <person name="Berger S.L."/>
            <person name="Reinberg D."/>
            <person name="Wang J."/>
            <person name="Liebig J."/>
        </authorList>
    </citation>
    <scope>NUCLEOTIDE SEQUENCE [LARGE SCALE GENOMIC DNA]</scope>
    <source>
        <strain evidence="2 3">R22 G/1</strain>
    </source>
</reference>
<dbReference type="STRING" id="610380.E2C2W2"/>
<dbReference type="AlphaFoldDB" id="E2C2W2"/>
<dbReference type="InterPro" id="IPR029063">
    <property type="entry name" value="SAM-dependent_MTases_sf"/>
</dbReference>
<dbReference type="EMBL" id="GL452236">
    <property type="protein sequence ID" value="EFN77718.1"/>
    <property type="molecule type" value="Genomic_DNA"/>
</dbReference>
<dbReference type="PANTHER" id="PTHR43861:SF1">
    <property type="entry name" value="TRANS-ACONITATE 2-METHYLTRANSFERASE"/>
    <property type="match status" value="1"/>
</dbReference>
<accession>E2C2W2</accession>
<dbReference type="InterPro" id="IPR013217">
    <property type="entry name" value="Methyltransf_12"/>
</dbReference>
<dbReference type="OrthoDB" id="8300214at2759"/>
<organism evidence="3">
    <name type="scientific">Harpegnathos saltator</name>
    <name type="common">Jerdon's jumping ant</name>
    <dbReference type="NCBI Taxonomy" id="610380"/>
    <lineage>
        <taxon>Eukaryota</taxon>
        <taxon>Metazoa</taxon>
        <taxon>Ecdysozoa</taxon>
        <taxon>Arthropoda</taxon>
        <taxon>Hexapoda</taxon>
        <taxon>Insecta</taxon>
        <taxon>Pterygota</taxon>
        <taxon>Neoptera</taxon>
        <taxon>Endopterygota</taxon>
        <taxon>Hymenoptera</taxon>
        <taxon>Apocrita</taxon>
        <taxon>Aculeata</taxon>
        <taxon>Formicoidea</taxon>
        <taxon>Formicidae</taxon>
        <taxon>Ponerinae</taxon>
        <taxon>Ponerini</taxon>
        <taxon>Harpegnathos</taxon>
    </lineage>
</organism>